<feature type="domain" description="HTH tetR-type" evidence="2">
    <location>
        <begin position="23"/>
        <end position="70"/>
    </location>
</feature>
<dbReference type="InterPro" id="IPR001647">
    <property type="entry name" value="HTH_TetR"/>
</dbReference>
<dbReference type="SUPFAM" id="SSF46689">
    <property type="entry name" value="Homeodomain-like"/>
    <property type="match status" value="1"/>
</dbReference>
<dbReference type="RefSeq" id="WP_103962659.1">
    <property type="nucleotide sequence ID" value="NZ_FNVT01000021.1"/>
</dbReference>
<dbReference type="GO" id="GO:0000976">
    <property type="term" value="F:transcription cis-regulatory region binding"/>
    <property type="evidence" value="ECO:0007669"/>
    <property type="project" value="TreeGrafter"/>
</dbReference>
<accession>A0A1H6EY47</accession>
<dbReference type="Proteomes" id="UP000236732">
    <property type="component" value="Unassembled WGS sequence"/>
</dbReference>
<reference evidence="3 4" key="1">
    <citation type="submission" date="2016-10" db="EMBL/GenBank/DDBJ databases">
        <authorList>
            <person name="de Groot N.N."/>
        </authorList>
    </citation>
    <scope>NUCLEOTIDE SEQUENCE [LARGE SCALE GENOMIC DNA]</scope>
    <source>
        <strain evidence="3 4">CGMCC 4.7037</strain>
    </source>
</reference>
<dbReference type="PANTHER" id="PTHR30055:SF235">
    <property type="entry name" value="TRANSCRIPTIONAL REGULATORY PROTEIN"/>
    <property type="match status" value="1"/>
</dbReference>
<dbReference type="GO" id="GO:0003700">
    <property type="term" value="F:DNA-binding transcription factor activity"/>
    <property type="evidence" value="ECO:0007669"/>
    <property type="project" value="TreeGrafter"/>
</dbReference>
<keyword evidence="1 3" id="KW-0238">DNA-binding</keyword>
<organism evidence="3 4">
    <name type="scientific">Nonomuraea solani</name>
    <dbReference type="NCBI Taxonomy" id="1144553"/>
    <lineage>
        <taxon>Bacteria</taxon>
        <taxon>Bacillati</taxon>
        <taxon>Actinomycetota</taxon>
        <taxon>Actinomycetes</taxon>
        <taxon>Streptosporangiales</taxon>
        <taxon>Streptosporangiaceae</taxon>
        <taxon>Nonomuraea</taxon>
    </lineage>
</organism>
<sequence length="232" mass="25729">MDPKVSTAAATPSPRSLRARDKLMHTAERLYAEHGFANVSIRMIREAAGHRNKSAVQYHFSSRDDLIQAILTRHATAIERHRWPMVQALDTSGGVSVRDWITCVIKPSIEHHIDLGTPSWYGRFLAQAVVEPSLREYATQVSMDTPSWRRLQQLRPSRRDSDPASDPASDLAERHGAMVRLLIVHMSAELETDLAAGRVPPSGAETSWRRLGDDLVTAVHGLSSALLETSSP</sequence>
<gene>
    <name evidence="3" type="ORF">SAMN05444920_12122</name>
</gene>
<dbReference type="InterPro" id="IPR009057">
    <property type="entry name" value="Homeodomain-like_sf"/>
</dbReference>
<dbReference type="PANTHER" id="PTHR30055">
    <property type="entry name" value="HTH-TYPE TRANSCRIPTIONAL REGULATOR RUTR"/>
    <property type="match status" value="1"/>
</dbReference>
<evidence type="ECO:0000313" key="4">
    <source>
        <dbReference type="Proteomes" id="UP000236732"/>
    </source>
</evidence>
<dbReference type="Pfam" id="PF00440">
    <property type="entry name" value="TetR_N"/>
    <property type="match status" value="1"/>
</dbReference>
<dbReference type="Gene3D" id="1.10.357.10">
    <property type="entry name" value="Tetracycline Repressor, domain 2"/>
    <property type="match status" value="1"/>
</dbReference>
<proteinExistence type="predicted"/>
<dbReference type="InterPro" id="IPR050109">
    <property type="entry name" value="HTH-type_TetR-like_transc_reg"/>
</dbReference>
<evidence type="ECO:0000256" key="1">
    <source>
        <dbReference type="ARBA" id="ARBA00023125"/>
    </source>
</evidence>
<name>A0A1H6EY47_9ACTN</name>
<keyword evidence="4" id="KW-1185">Reference proteome</keyword>
<evidence type="ECO:0000313" key="3">
    <source>
        <dbReference type="EMBL" id="SEH01574.1"/>
    </source>
</evidence>
<dbReference type="AlphaFoldDB" id="A0A1H6EY47"/>
<dbReference type="OrthoDB" id="2356263at2"/>
<protein>
    <submittedName>
        <fullName evidence="3">DNA-binding transcriptional regulator, AcrR family</fullName>
    </submittedName>
</protein>
<evidence type="ECO:0000259" key="2">
    <source>
        <dbReference type="Pfam" id="PF00440"/>
    </source>
</evidence>
<dbReference type="EMBL" id="FNVT01000021">
    <property type="protein sequence ID" value="SEH01574.1"/>
    <property type="molecule type" value="Genomic_DNA"/>
</dbReference>